<dbReference type="EMBL" id="WIXK01000005">
    <property type="protein sequence ID" value="MQY43330.1"/>
    <property type="molecule type" value="Genomic_DNA"/>
</dbReference>
<evidence type="ECO:0000313" key="2">
    <source>
        <dbReference type="EMBL" id="MQY43330.1"/>
    </source>
</evidence>
<evidence type="ECO:0000256" key="1">
    <source>
        <dbReference type="SAM" id="SignalP"/>
    </source>
</evidence>
<comment type="caution">
    <text evidence="2">The sequence shown here is derived from an EMBL/GenBank/DDBJ whole genome shotgun (WGS) entry which is preliminary data.</text>
</comment>
<accession>A0A844AM59</accession>
<reference evidence="2 3" key="1">
    <citation type="submission" date="2019-10" db="EMBL/GenBank/DDBJ databases">
        <title>Epibacterium sp. nov., isolated from seawater.</title>
        <authorList>
            <person name="Zhang X."/>
            <person name="Li N."/>
        </authorList>
    </citation>
    <scope>NUCLEOTIDE SEQUENCE [LARGE SCALE GENOMIC DNA]</scope>
    <source>
        <strain evidence="2 3">SM1969</strain>
    </source>
</reference>
<protein>
    <recommendedName>
        <fullName evidence="4">YHS domain protein</fullName>
    </recommendedName>
</protein>
<feature type="signal peptide" evidence="1">
    <location>
        <begin position="1"/>
        <end position="24"/>
    </location>
</feature>
<dbReference type="AlphaFoldDB" id="A0A844AM59"/>
<dbReference type="Proteomes" id="UP000436694">
    <property type="component" value="Unassembled WGS sequence"/>
</dbReference>
<dbReference type="NCBIfam" id="NF041384">
    <property type="entry name" value="YHS_seleno_dom"/>
    <property type="match status" value="1"/>
</dbReference>
<gene>
    <name evidence="2" type="ORF">GG681_11815</name>
</gene>
<sequence>MKRFALAAVAALALSAPLALPAFAGDQYVDETGFAVSGYDVVAYRSLEQTPVGTPQPLAVPGSSQFTADYNGSTFAFASAENRDLFVSNPSYYAPQYDGHCAYGVSRGGKVPANPHLWRIVDDKLYLNITKNVVGFWEEDIPGNINLAEDNWVGIDDTPASDRTIPQFTSSAPEKG</sequence>
<dbReference type="RefSeq" id="WP_153548208.1">
    <property type="nucleotide sequence ID" value="NZ_WIXK01000005.1"/>
</dbReference>
<evidence type="ECO:0008006" key="4">
    <source>
        <dbReference type="Google" id="ProtNLM"/>
    </source>
</evidence>
<name>A0A844AM59_9RHOB</name>
<organism evidence="2 3">
    <name type="scientific">Tritonibacter aquimaris</name>
    <dbReference type="NCBI Taxonomy" id="2663379"/>
    <lineage>
        <taxon>Bacteria</taxon>
        <taxon>Pseudomonadati</taxon>
        <taxon>Pseudomonadota</taxon>
        <taxon>Alphaproteobacteria</taxon>
        <taxon>Rhodobacterales</taxon>
        <taxon>Paracoccaceae</taxon>
        <taxon>Tritonibacter</taxon>
    </lineage>
</organism>
<keyword evidence="3" id="KW-1185">Reference proteome</keyword>
<proteinExistence type="predicted"/>
<evidence type="ECO:0000313" key="3">
    <source>
        <dbReference type="Proteomes" id="UP000436694"/>
    </source>
</evidence>
<keyword evidence="1" id="KW-0732">Signal</keyword>
<feature type="chain" id="PRO_5032611542" description="YHS domain protein" evidence="1">
    <location>
        <begin position="25"/>
        <end position="176"/>
    </location>
</feature>